<comment type="caution">
    <text evidence="1">The sequence shown here is derived from an EMBL/GenBank/DDBJ whole genome shotgun (WGS) entry which is preliminary data.</text>
</comment>
<dbReference type="Proteomes" id="UP001358586">
    <property type="component" value="Chromosome 9"/>
</dbReference>
<sequence length="146" mass="16646">MVRMRGTGNRIVLVRLQRERPSSVLVTKKSYACTTKWKNLEQVLELNGRDLENSSGFYYFSPRKKYANNHLKLLFQPSLDLGKVIADVRIDQGFDDTSSGTDSIFRELNEVMDIDSLVNRVHKKRKTTVGVVHIGSASEEEENNAQ</sequence>
<evidence type="ECO:0000313" key="2">
    <source>
        <dbReference type="Proteomes" id="UP001358586"/>
    </source>
</evidence>
<keyword evidence="2" id="KW-1185">Reference proteome</keyword>
<proteinExistence type="predicted"/>
<organism evidence="1 2">
    <name type="scientific">Gossypium arboreum</name>
    <name type="common">Tree cotton</name>
    <name type="synonym">Gossypium nanking</name>
    <dbReference type="NCBI Taxonomy" id="29729"/>
    <lineage>
        <taxon>Eukaryota</taxon>
        <taxon>Viridiplantae</taxon>
        <taxon>Streptophyta</taxon>
        <taxon>Embryophyta</taxon>
        <taxon>Tracheophyta</taxon>
        <taxon>Spermatophyta</taxon>
        <taxon>Magnoliopsida</taxon>
        <taxon>eudicotyledons</taxon>
        <taxon>Gunneridae</taxon>
        <taxon>Pentapetalae</taxon>
        <taxon>rosids</taxon>
        <taxon>malvids</taxon>
        <taxon>Malvales</taxon>
        <taxon>Malvaceae</taxon>
        <taxon>Malvoideae</taxon>
        <taxon>Gossypium</taxon>
    </lineage>
</organism>
<gene>
    <name evidence="1" type="ORF">PVK06_030733</name>
</gene>
<evidence type="ECO:0000313" key="1">
    <source>
        <dbReference type="EMBL" id="KAK5803092.1"/>
    </source>
</evidence>
<accession>A0ABR0NQ12</accession>
<dbReference type="EMBL" id="JARKNE010000009">
    <property type="protein sequence ID" value="KAK5803092.1"/>
    <property type="molecule type" value="Genomic_DNA"/>
</dbReference>
<reference evidence="1 2" key="1">
    <citation type="submission" date="2023-03" db="EMBL/GenBank/DDBJ databases">
        <title>WGS of Gossypium arboreum.</title>
        <authorList>
            <person name="Yu D."/>
        </authorList>
    </citation>
    <scope>NUCLEOTIDE SEQUENCE [LARGE SCALE GENOMIC DNA]</scope>
    <source>
        <tissue evidence="1">Leaf</tissue>
    </source>
</reference>
<name>A0ABR0NQ12_GOSAR</name>
<protein>
    <submittedName>
        <fullName evidence="1">Uncharacterized protein</fullName>
    </submittedName>
</protein>